<evidence type="ECO:0000313" key="4">
    <source>
        <dbReference type="Proteomes" id="UP000318065"/>
    </source>
</evidence>
<organism evidence="3 4">
    <name type="scientific">Rubrobacter xylanophilus</name>
    <dbReference type="NCBI Taxonomy" id="49319"/>
    <lineage>
        <taxon>Bacteria</taxon>
        <taxon>Bacillati</taxon>
        <taxon>Actinomycetota</taxon>
        <taxon>Rubrobacteria</taxon>
        <taxon>Rubrobacterales</taxon>
        <taxon>Rubrobacteraceae</taxon>
        <taxon>Rubrobacter</taxon>
    </lineage>
</organism>
<dbReference type="EMBL" id="AP019791">
    <property type="protein sequence ID" value="BBL78761.1"/>
    <property type="molecule type" value="Genomic_DNA"/>
</dbReference>
<feature type="compositionally biased region" description="Low complexity" evidence="1">
    <location>
        <begin position="787"/>
        <end position="802"/>
    </location>
</feature>
<dbReference type="AlphaFoldDB" id="A0A510HFM5"/>
<name>A0A510HFM5_9ACTN</name>
<gene>
    <name evidence="3" type="ORF">RxyAA322_06150</name>
</gene>
<feature type="region of interest" description="Disordered" evidence="1">
    <location>
        <begin position="751"/>
        <end position="811"/>
    </location>
</feature>
<feature type="domain" description="NrS-1 polymerase-like HBD" evidence="2">
    <location>
        <begin position="221"/>
        <end position="279"/>
    </location>
</feature>
<keyword evidence="4" id="KW-1185">Reference proteome</keyword>
<evidence type="ECO:0000256" key="1">
    <source>
        <dbReference type="SAM" id="MobiDB-lite"/>
    </source>
</evidence>
<dbReference type="Pfam" id="PF22763">
    <property type="entry name" value="NrS1-1_pol-like_HBD"/>
    <property type="match status" value="1"/>
</dbReference>
<dbReference type="Proteomes" id="UP000318065">
    <property type="component" value="Chromosome"/>
</dbReference>
<feature type="compositionally biased region" description="Basic and acidic residues" evidence="1">
    <location>
        <begin position="751"/>
        <end position="760"/>
    </location>
</feature>
<feature type="region of interest" description="Disordered" evidence="1">
    <location>
        <begin position="830"/>
        <end position="855"/>
    </location>
</feature>
<proteinExistence type="predicted"/>
<reference evidence="3" key="1">
    <citation type="journal article" date="2019" name="Microbiol. Resour. Announc.">
        <title>Complete Genome Sequence of Rubrobacter xylanophilus Strain AA3-22, Isolated from Arima Onsen in Japan.</title>
        <authorList>
            <person name="Tomariguchi N."/>
            <person name="Miyazaki K."/>
        </authorList>
    </citation>
    <scope>NUCLEOTIDE SEQUENCE [LARGE SCALE GENOMIC DNA]</scope>
    <source>
        <strain evidence="3">AA3-22</strain>
    </source>
</reference>
<sequence length="899" mass="100650">MIPDVQNLRQWVCWRYEERDGRQAKVPYAPVSGRLASSTDPTSWSTYAEAVRAAKARGYDGVGFVFTAEDDLCGIDIDSCIKDGSIEGWAQEIIEELDSYTEISPSGTGVHILLRARLPKEKRRKGRFEVYDQGRYFTITGRHLPDTPQTIEPRQRELERVLERVFGARDMNGHGGVTVAPVSDPGGLSDAEIIRRASEAKNGEKFRKLWRGDTSDYRSPSEADLALCGMLAFWCNGDAARIDRLFRQSRLFREKWEREDYRTRTIAEALAGKTEFYTPAERNGYHGEKQEKEERRNQADRLIAYALEDVQELFCDQHGAPHALVDGEPVALTSRCYGWLRGLMWKEEQRSVSGEYLKTAAGTLAAHAEFSGNVRELHVRAAWHEGGLYYELAPGRVVKVSAGKWEIVSDAPVLFRHYPNLKPLPDPVRGGGLEDLKRFIRLSGERDLRLYTAYLITLALPHVARPILLATGVMGAGKSTASRLVKRFLDPTAPEAVRLDPRDFLQKAAHAFIVTLDNQSGMPEWAADTMCRLVTGEADSKRRLYSDDEDVIYEMRRAVLLNGINVPTERGDVLDRSLVIELDRIPDAERKTEDALWEEFERLHPRLLGALFDTLALALAAKPQTKLSRRPRLADWGEYAAAVYEVLGWGAEQFLTDWDEIVRAQNQSTLDGSPVAQAIIKFMEDKDEHTAPASELHKQLEEVADGLGISITRDKAWPKSARWLWRRIKEVLPLLAVVGIQASRRDTRKATEITLRKFPTDDSTNSTPGESREDKPFSSGIKRPADSTSNSTPGSNSTANPTRNADKHAGCGISGDSGIISGEKYEATAVPARGASAHRPVETISSSDSTLSSAKDPCCRAHGVRQCEDCWRRVWRLVHEGMSEDWAIAEVMKTGDELF</sequence>
<dbReference type="OrthoDB" id="4955412at2"/>
<protein>
    <recommendedName>
        <fullName evidence="2">NrS-1 polymerase-like HBD domain-containing protein</fullName>
    </recommendedName>
</protein>
<evidence type="ECO:0000313" key="3">
    <source>
        <dbReference type="EMBL" id="BBL78761.1"/>
    </source>
</evidence>
<accession>A0A510HFM5</accession>
<dbReference type="RefSeq" id="WP_143526863.1">
    <property type="nucleotide sequence ID" value="NZ_AP019791.1"/>
</dbReference>
<dbReference type="InterPro" id="IPR054468">
    <property type="entry name" value="NrSPol-like_HBD"/>
</dbReference>
<evidence type="ECO:0000259" key="2">
    <source>
        <dbReference type="Pfam" id="PF22763"/>
    </source>
</evidence>